<evidence type="ECO:0000313" key="2">
    <source>
        <dbReference type="Proteomes" id="UP000622533"/>
    </source>
</evidence>
<gene>
    <name evidence="1" type="ORF">IQ276_07440</name>
</gene>
<reference evidence="1" key="1">
    <citation type="submission" date="2020-10" db="EMBL/GenBank/DDBJ databases">
        <authorList>
            <person name="Castelo-Branco R."/>
            <person name="Eusebio N."/>
            <person name="Adriana R."/>
            <person name="Vieira A."/>
            <person name="Brugerolle De Fraissinette N."/>
            <person name="Rezende De Castro R."/>
            <person name="Schneider M.P."/>
            <person name="Vasconcelos V."/>
            <person name="Leao P.N."/>
        </authorList>
    </citation>
    <scope>NUCLEOTIDE SEQUENCE</scope>
    <source>
        <strain evidence="1">LEGE 12446</strain>
    </source>
</reference>
<dbReference type="EMBL" id="JADEXS010000070">
    <property type="protein sequence ID" value="MBE9022269.1"/>
    <property type="molecule type" value="Genomic_DNA"/>
</dbReference>
<dbReference type="AlphaFoldDB" id="A0A8J6ZJG2"/>
<accession>A0A8J6ZJG2</accession>
<keyword evidence="2" id="KW-1185">Reference proteome</keyword>
<sequence>MSPYSQCDRFLDYSTEEWKALGEMGIKDANEFIAILWQELESLNL</sequence>
<name>A0A8J6ZJG2_DESMC</name>
<dbReference type="Proteomes" id="UP000622533">
    <property type="component" value="Unassembled WGS sequence"/>
</dbReference>
<dbReference type="RefSeq" id="WP_193914884.1">
    <property type="nucleotide sequence ID" value="NZ_JADEXS020000001.1"/>
</dbReference>
<protein>
    <submittedName>
        <fullName evidence="1">Uncharacterized protein</fullName>
    </submittedName>
</protein>
<evidence type="ECO:0000313" key="1">
    <source>
        <dbReference type="EMBL" id="MBE9022269.1"/>
    </source>
</evidence>
<organism evidence="1 2">
    <name type="scientific">Desmonostoc muscorum LEGE 12446</name>
    <dbReference type="NCBI Taxonomy" id="1828758"/>
    <lineage>
        <taxon>Bacteria</taxon>
        <taxon>Bacillati</taxon>
        <taxon>Cyanobacteriota</taxon>
        <taxon>Cyanophyceae</taxon>
        <taxon>Nostocales</taxon>
        <taxon>Nostocaceae</taxon>
        <taxon>Desmonostoc</taxon>
    </lineage>
</organism>
<proteinExistence type="predicted"/>
<comment type="caution">
    <text evidence="1">The sequence shown here is derived from an EMBL/GenBank/DDBJ whole genome shotgun (WGS) entry which is preliminary data.</text>
</comment>